<proteinExistence type="predicted"/>
<accession>A0A562BN18</accession>
<sequence length="121" mass="13323">MSAAGARRGDPDGPAPVMAELAELRREVRACAADACRRASLLEDAADHRARLRRVLEGWISHACARQKVVCFACAAEYRLVLDARTEEMCRAAARESSALRALFWAAMRRTSGMRVRAVAH</sequence>
<comment type="caution">
    <text evidence="1">The sequence shown here is derived from an EMBL/GenBank/DDBJ whole genome shotgun (WGS) entry which is preliminary data.</text>
</comment>
<dbReference type="AlphaFoldDB" id="A0A562BN18"/>
<name>A0A562BN18_9BURK</name>
<protein>
    <submittedName>
        <fullName evidence="1">Uncharacterized protein</fullName>
    </submittedName>
</protein>
<dbReference type="EMBL" id="VLJN01000014">
    <property type="protein sequence ID" value="TWG86233.1"/>
    <property type="molecule type" value="Genomic_DNA"/>
</dbReference>
<evidence type="ECO:0000313" key="2">
    <source>
        <dbReference type="Proteomes" id="UP000318141"/>
    </source>
</evidence>
<keyword evidence="2" id="KW-1185">Reference proteome</keyword>
<organism evidence="1 2">
    <name type="scientific">Cupriavidus gilardii J11</name>
    <dbReference type="NCBI Taxonomy" id="936133"/>
    <lineage>
        <taxon>Bacteria</taxon>
        <taxon>Pseudomonadati</taxon>
        <taxon>Pseudomonadota</taxon>
        <taxon>Betaproteobacteria</taxon>
        <taxon>Burkholderiales</taxon>
        <taxon>Burkholderiaceae</taxon>
        <taxon>Cupriavidus</taxon>
    </lineage>
</organism>
<reference evidence="1 2" key="1">
    <citation type="submission" date="2019-07" db="EMBL/GenBank/DDBJ databases">
        <title>Genome sequencing of lignin-degrading bacterial isolates.</title>
        <authorList>
            <person name="Gladden J."/>
        </authorList>
    </citation>
    <scope>NUCLEOTIDE SEQUENCE [LARGE SCALE GENOMIC DNA]</scope>
    <source>
        <strain evidence="1 2">J11</strain>
    </source>
</reference>
<evidence type="ECO:0000313" key="1">
    <source>
        <dbReference type="EMBL" id="TWG86233.1"/>
    </source>
</evidence>
<dbReference type="Proteomes" id="UP000318141">
    <property type="component" value="Unassembled WGS sequence"/>
</dbReference>
<gene>
    <name evidence="1" type="ORF">L602_002100000220</name>
</gene>
<dbReference type="OrthoDB" id="8971143at2"/>